<evidence type="ECO:0000313" key="1">
    <source>
        <dbReference type="EMBL" id="GAH91049.1"/>
    </source>
</evidence>
<protein>
    <submittedName>
        <fullName evidence="1">Uncharacterized protein</fullName>
    </submittedName>
</protein>
<comment type="caution">
    <text evidence="1">The sequence shown here is derived from an EMBL/GenBank/DDBJ whole genome shotgun (WGS) entry which is preliminary data.</text>
</comment>
<gene>
    <name evidence="1" type="ORF">S06H3_06110</name>
</gene>
<dbReference type="AlphaFoldDB" id="X1KLN1"/>
<dbReference type="EMBL" id="BARV01002336">
    <property type="protein sequence ID" value="GAH91049.1"/>
    <property type="molecule type" value="Genomic_DNA"/>
</dbReference>
<reference evidence="1" key="1">
    <citation type="journal article" date="2014" name="Front. Microbiol.">
        <title>High frequency of phylogenetically diverse reductive dehalogenase-homologous genes in deep subseafloor sedimentary metagenomes.</title>
        <authorList>
            <person name="Kawai M."/>
            <person name="Futagami T."/>
            <person name="Toyoda A."/>
            <person name="Takaki Y."/>
            <person name="Nishi S."/>
            <person name="Hori S."/>
            <person name="Arai W."/>
            <person name="Tsubouchi T."/>
            <person name="Morono Y."/>
            <person name="Uchiyama I."/>
            <person name="Ito T."/>
            <person name="Fujiyama A."/>
            <person name="Inagaki F."/>
            <person name="Takami H."/>
        </authorList>
    </citation>
    <scope>NUCLEOTIDE SEQUENCE</scope>
    <source>
        <strain evidence="1">Expedition CK06-06</strain>
    </source>
</reference>
<accession>X1KLN1</accession>
<name>X1KLN1_9ZZZZ</name>
<sequence length="148" mass="17559">MPLLNYTTKIPWERSYTEVKSLLIAHGARGFYEEVGPEGYINSFIFKLRTPDGDVPIKIPIDVESTIKILKKQYDSGEIDRRFTDPKRARNIAWRIIKDWLQAHIWLVETEMMKMEQILLPYMMVDKDHTLYEAMKDRHFLLGEGREK</sequence>
<proteinExistence type="predicted"/>
<organism evidence="1">
    <name type="scientific">marine sediment metagenome</name>
    <dbReference type="NCBI Taxonomy" id="412755"/>
    <lineage>
        <taxon>unclassified sequences</taxon>
        <taxon>metagenomes</taxon>
        <taxon>ecological metagenomes</taxon>
    </lineage>
</organism>